<feature type="compositionally biased region" description="Acidic residues" evidence="34">
    <location>
        <begin position="1061"/>
        <end position="1070"/>
    </location>
</feature>
<dbReference type="PRINTS" id="PR00380">
    <property type="entry name" value="KINESINHEAVY"/>
</dbReference>
<dbReference type="GO" id="GO:0007018">
    <property type="term" value="P:microtubule-based movement"/>
    <property type="evidence" value="ECO:0007669"/>
    <property type="project" value="InterPro"/>
</dbReference>
<keyword evidence="25 32" id="KW-0505">Motor protein</keyword>
<evidence type="ECO:0000256" key="27">
    <source>
        <dbReference type="ARBA" id="ARBA00023288"/>
    </source>
</evidence>
<evidence type="ECO:0000256" key="8">
    <source>
        <dbReference type="ARBA" id="ARBA00011984"/>
    </source>
</evidence>
<keyword evidence="23 30" id="KW-0342">GTP-binding</keyword>
<comment type="function">
    <text evidence="2">May be involved in 20S pre-rRNA processing.</text>
</comment>
<feature type="binding site" evidence="30">
    <location>
        <begin position="1650"/>
        <end position="1653"/>
    </location>
    <ligand>
        <name>GTP</name>
        <dbReference type="ChEBI" id="CHEBI:37565"/>
    </ligand>
</feature>
<evidence type="ECO:0000256" key="17">
    <source>
        <dbReference type="ARBA" id="ARBA00022801"/>
    </source>
</evidence>
<evidence type="ECO:0000256" key="11">
    <source>
        <dbReference type="ARBA" id="ARBA00022481"/>
    </source>
</evidence>
<keyword evidence="18 32" id="KW-0067">ATP-binding</keyword>
<evidence type="ECO:0000256" key="2">
    <source>
        <dbReference type="ARBA" id="ARBA00002210"/>
    </source>
</evidence>
<dbReference type="GO" id="GO:0031418">
    <property type="term" value="F:L-ascorbic acid binding"/>
    <property type="evidence" value="ECO:0007669"/>
    <property type="project" value="InterPro"/>
</dbReference>
<keyword evidence="22 33" id="KW-0175">Coiled coil</keyword>
<keyword evidence="15" id="KW-0732">Signal</keyword>
<keyword evidence="21" id="KW-0408">Iron</keyword>
<keyword evidence="11" id="KW-0488">Methylation</keyword>
<keyword evidence="24" id="KW-0472">Membrane</keyword>
<dbReference type="SMART" id="SM00178">
    <property type="entry name" value="SAR"/>
    <property type="match status" value="1"/>
</dbReference>
<feature type="region of interest" description="Disordered" evidence="34">
    <location>
        <begin position="1474"/>
        <end position="1499"/>
    </location>
</feature>
<keyword evidence="14 31" id="KW-0479">Metal-binding</keyword>
<proteinExistence type="inferred from homology"/>
<dbReference type="SMART" id="SM00173">
    <property type="entry name" value="RAS"/>
    <property type="match status" value="1"/>
</dbReference>
<evidence type="ECO:0000256" key="7">
    <source>
        <dbReference type="ARBA" id="ARBA00010290"/>
    </source>
</evidence>
<feature type="compositionally biased region" description="Low complexity" evidence="34">
    <location>
        <begin position="1224"/>
        <end position="1233"/>
    </location>
</feature>
<dbReference type="Pfam" id="PF03171">
    <property type="entry name" value="2OG-FeII_Oxy"/>
    <property type="match status" value="1"/>
</dbReference>
<comment type="similarity">
    <text evidence="5">Belongs to the TSR2 family.</text>
</comment>
<dbReference type="SMART" id="SM00129">
    <property type="entry name" value="KISc"/>
    <property type="match status" value="1"/>
</dbReference>
<feature type="binding site" evidence="30">
    <location>
        <begin position="1548"/>
        <end position="1555"/>
    </location>
    <ligand>
        <name>GTP</name>
        <dbReference type="ChEBI" id="CHEBI:37565"/>
    </ligand>
</feature>
<evidence type="ECO:0000256" key="25">
    <source>
        <dbReference type="ARBA" id="ARBA00023175"/>
    </source>
</evidence>
<keyword evidence="16 30" id="KW-0547">Nucleotide-binding</keyword>
<dbReference type="InterPro" id="IPR001806">
    <property type="entry name" value="Small_GTPase"/>
</dbReference>
<dbReference type="SUPFAM" id="SSF52540">
    <property type="entry name" value="P-loop containing nucleoside triphosphate hydrolases"/>
    <property type="match status" value="3"/>
</dbReference>
<feature type="region of interest" description="Disordered" evidence="34">
    <location>
        <begin position="452"/>
        <end position="473"/>
    </location>
</feature>
<dbReference type="SMART" id="SM00176">
    <property type="entry name" value="RAN"/>
    <property type="match status" value="1"/>
</dbReference>
<evidence type="ECO:0000256" key="19">
    <source>
        <dbReference type="ARBA" id="ARBA00022964"/>
    </source>
</evidence>
<feature type="compositionally biased region" description="Basic and acidic residues" evidence="34">
    <location>
        <begin position="1872"/>
        <end position="1883"/>
    </location>
</feature>
<evidence type="ECO:0000256" key="21">
    <source>
        <dbReference type="ARBA" id="ARBA00023004"/>
    </source>
</evidence>
<feature type="binding site" evidence="32">
    <location>
        <begin position="571"/>
        <end position="578"/>
    </location>
    <ligand>
        <name>ATP</name>
        <dbReference type="ChEBI" id="CHEBI:30616"/>
    </ligand>
</feature>
<dbReference type="GO" id="GO:0003925">
    <property type="term" value="F:G protein activity"/>
    <property type="evidence" value="ECO:0007669"/>
    <property type="project" value="UniProtKB-EC"/>
</dbReference>
<evidence type="ECO:0000313" key="35">
    <source>
        <dbReference type="EMBL" id="CAD7223573.1"/>
    </source>
</evidence>
<dbReference type="Pfam" id="PF00071">
    <property type="entry name" value="Ras"/>
    <property type="match status" value="1"/>
</dbReference>
<dbReference type="GO" id="GO:0051649">
    <property type="term" value="P:establishment of localization in cell"/>
    <property type="evidence" value="ECO:0007669"/>
    <property type="project" value="UniProtKB-ARBA"/>
</dbReference>
<dbReference type="PROSITE" id="PS51420">
    <property type="entry name" value="RHO"/>
    <property type="match status" value="1"/>
</dbReference>
<dbReference type="NCBIfam" id="TIGR00231">
    <property type="entry name" value="small_GTP"/>
    <property type="match status" value="2"/>
</dbReference>
<feature type="compositionally biased region" description="Basic and acidic residues" evidence="34">
    <location>
        <begin position="1033"/>
        <end position="1042"/>
    </location>
</feature>
<dbReference type="InterPro" id="IPR027417">
    <property type="entry name" value="P-loop_NTPase"/>
</dbReference>
<dbReference type="PROSITE" id="PS00411">
    <property type="entry name" value="KINESIN_MOTOR_1"/>
    <property type="match status" value="1"/>
</dbReference>
<dbReference type="InterPro" id="IPR006620">
    <property type="entry name" value="Pro_4_hyd_alph"/>
</dbReference>
<evidence type="ECO:0000256" key="32">
    <source>
        <dbReference type="PROSITE-ProRule" id="PRU00283"/>
    </source>
</evidence>
<dbReference type="GO" id="GO:0005524">
    <property type="term" value="F:ATP binding"/>
    <property type="evidence" value="ECO:0007669"/>
    <property type="project" value="UniProtKB-UniRule"/>
</dbReference>
<comment type="similarity">
    <text evidence="32">Belongs to the TRAFAC class myosin-kinesin ATPase superfamily. Kinesin family.</text>
</comment>
<dbReference type="FunFam" id="3.40.50.300:FF:000203">
    <property type="entry name" value="Putative ras-related protein ral-a"/>
    <property type="match status" value="1"/>
</dbReference>
<evidence type="ECO:0000256" key="1">
    <source>
        <dbReference type="ARBA" id="ARBA00001961"/>
    </source>
</evidence>
<feature type="coiled-coil region" evidence="33">
    <location>
        <begin position="825"/>
        <end position="888"/>
    </location>
</feature>
<keyword evidence="12" id="KW-0698">rRNA processing</keyword>
<dbReference type="PROSITE" id="PS51419">
    <property type="entry name" value="RAB"/>
    <property type="match status" value="1"/>
</dbReference>
<dbReference type="EC" id="3.6.5.2" evidence="8"/>
<comment type="subcellular location">
    <subcellularLocation>
        <location evidence="4">Cell membrane</location>
        <topology evidence="4">Lipid-anchor</topology>
        <orientation evidence="4">Cytoplasmic side</orientation>
    </subcellularLocation>
    <subcellularLocation>
        <location evidence="3">Cytoplasm</location>
        <location evidence="3">Cytoskeleton</location>
    </subcellularLocation>
</comment>
<dbReference type="SMART" id="SM00174">
    <property type="entry name" value="RHO"/>
    <property type="match status" value="1"/>
</dbReference>
<dbReference type="InterPro" id="IPR019821">
    <property type="entry name" value="Kinesin_motor_CS"/>
</dbReference>
<evidence type="ECO:0000256" key="24">
    <source>
        <dbReference type="ARBA" id="ARBA00023136"/>
    </source>
</evidence>
<dbReference type="InterPro" id="IPR027640">
    <property type="entry name" value="Kinesin-like_fam"/>
</dbReference>
<evidence type="ECO:0000256" key="31">
    <source>
        <dbReference type="PIRSR" id="PIRSR606689-2"/>
    </source>
</evidence>
<dbReference type="PROSITE" id="PS50067">
    <property type="entry name" value="KINESIN_MOTOR_2"/>
    <property type="match status" value="1"/>
</dbReference>
<evidence type="ECO:0000256" key="22">
    <source>
        <dbReference type="ARBA" id="ARBA00023054"/>
    </source>
</evidence>
<dbReference type="GO" id="GO:0008017">
    <property type="term" value="F:microtubule binding"/>
    <property type="evidence" value="ECO:0007669"/>
    <property type="project" value="InterPro"/>
</dbReference>
<sequence>MMMMIRALTLPKVDDVVNAVCKSRRRMIPQWQIVTSAARIISCQEIAINEWPRESCHFEDGMIRFDRGVWNVPFINSAVMFHRSVATDPKQMPTYIKNLQDPDMAFCESLRDKGVFMYVSNRVDWGHLVDPSTFNTEHLHPDFFEIISNKWDWERRYIHPNYSEALKPEVKNLQPCPDVFWFPIVTERYCDELVAIMENFGQWSDGSNKDPRIDGGYENVPTRDIHMKQVDNEEQWLFFLEHYVLPLALKVFQGYDEDDKRIEGGYENVPTVDIHWSQIGGGADPQWLKFLKDYVYPLVVKVFDGYESDDPRLAGGYENVPTVDVHMKQVDNEPQWLYFLRHYVQPAQLKSFQGYASDPPKATMNFVVRYRPDEQPSLRPHHDASTYTINIALNKVGIDYQGGGCHFPRYNCSVTGTRKGWMLMHPGRLTHLHEGLPTTEGTSVLVKNCENMAPSSAPPAAEDGGGSRASQKKAAMQRLKVALRIRPLSDAERKKGKKKIAQALDEKVVALSEVPKDKNDVLGQKRSGEKQFSFDLAFDGNVSQEEVYGKTTAELIPYVLSGHNATVFAYGATGSGKTFTMVGDAANPGIMIRSLNALFQKATDDGDKIDIFMSYLEIYNENIRDLLKPTSGHLDLREDARGGEIKVAGLSEVRASSTDEVMTLLQKGNLNRTVESTAVNKTSSRSHALLQVIIQKNRLEVGGELNQSGRLFMVDLAGSERASQTKNQGKRLVEGAHINRSLLALANCINALAKGDAKYVNFRDSKLTRLLKDALSGNCRTVMIAHVSPVDTVRDETYNTLVYADRAKMITNKVKKNVVNVEYQVSQYQSIINDLKTEIERLQDKVKKREDEGFDKVSEPVKEKREKLKKLQDELVELFRDQMAIRHEMLDLENNVLALTLEKEKQRMVIDDWEAKVIRDKKLKEIGANKKDGGDEDEGVDMEEPQSKKDSEADEDEEPDEVAQAWDEMRFINREQERYAELREELEKEFRQVKARTEEVESNNVLALTLEKEKQRMVIDDWEAKVIRDKKLKEIGANKKEGGDEDEGVDMEEPQSKKDSEADEDEEPDEVAQAWDEMRFINREQERYAELREELEKEFRQVKARTEEVESHLPSQIDTQEQQEVYELLVRVHQLEIERTEMLRDAIVRRPFIETCAMFSVAANQGNMSDELETLYELYKQDYQGLSRESKAIMDQDFLGKNEGVQLTEIGRDDRLGLGLPPIRSTRSSSSSTPLFTKVTDGHPSSRRGSNASKPSTPPMRVTSGSSSSFLPPINSSRSDSRRSSSGRNPPEEPPAKKSSKNFLTPEGRESATNLRKVYSEDNLQAIHRKVKTKTEKEKQKAAGTTATSKVFISMDPQRLALFRDGVQAYFNSWSAYQLAVRFDAGGPKTKEKAEWFVNSMVQFFTENKNLDSDEVADLMENILDEEFDTLIEDGSLEEVGEKLCSLYGLVESGKLSEVHHVLRGLKVADVSHSRSANIEESSSEDEEDRDLASSSATQTTMILNTDDLDGNEAPPLVPEQQHVSGSAGVEQMDFDQNEGEHKILIVGLDNAGKTTILYQFLLSEVVQTSPTIGSNVEEVVWRNIHFLMWDLGGQESLRPSWSTYYSNTEFIILVVDSTDRERISVAKSELCKMLAADELNRSSLLIFANKQDVKGSMSAAEISRHLNLTAIKGHRWQIQACCALTGEGRHPFLKRFQDLVTLLKFEICLLNFALSSLCGSNGKARQVGVFVEDYEPTKADSYRKKVVLDGEEVQIDILDTAGQEDYAAIRDNYFRSGEGFLCVFSITEDSSFQATAEFREQILRVKNDENIPFLLVGNKADLADKREVPYDVAMRKAQEWNVPYVETSAKTRANVDKVFYDLMREIRSRKLDEQKGQTQEKSKTRRRKKLNAPPSLLPYSLSLSVRVSQQVFSELVRLMRARKSELAEETSVKKKGKRKSVFKFFSFKRCSLQ</sequence>
<reference evidence="35" key="1">
    <citation type="submission" date="2020-11" db="EMBL/GenBank/DDBJ databases">
        <authorList>
            <person name="Tran Van P."/>
        </authorList>
    </citation>
    <scope>NUCLEOTIDE SEQUENCE</scope>
</reference>
<evidence type="ECO:0000256" key="14">
    <source>
        <dbReference type="ARBA" id="ARBA00022723"/>
    </source>
</evidence>
<feature type="region of interest" description="Disordered" evidence="34">
    <location>
        <begin position="1033"/>
        <end position="1070"/>
    </location>
</feature>
<dbReference type="CDD" id="cd04153">
    <property type="entry name" value="Arl5_Arl8"/>
    <property type="match status" value="1"/>
</dbReference>
<dbReference type="GO" id="GO:0051213">
    <property type="term" value="F:dioxygenase activity"/>
    <property type="evidence" value="ECO:0007669"/>
    <property type="project" value="UniProtKB-KW"/>
</dbReference>
<dbReference type="Pfam" id="PF10273">
    <property type="entry name" value="WGG"/>
    <property type="match status" value="1"/>
</dbReference>
<feature type="compositionally biased region" description="Low complexity" evidence="34">
    <location>
        <begin position="1264"/>
        <end position="1288"/>
    </location>
</feature>
<accession>A0A7R8W6M2</accession>
<dbReference type="InterPro" id="IPR019398">
    <property type="entry name" value="Pre-rRNA_process_TSR2"/>
</dbReference>
<keyword evidence="28" id="KW-0636">Prenylation</keyword>
<dbReference type="FunFam" id="3.40.850.10:FF:000056">
    <property type="entry name" value="Kinesin-like protein"/>
    <property type="match status" value="1"/>
</dbReference>
<evidence type="ECO:0000256" key="10">
    <source>
        <dbReference type="ARBA" id="ARBA00022475"/>
    </source>
</evidence>
<dbReference type="InterPro" id="IPR005225">
    <property type="entry name" value="Small_GTP-bd"/>
</dbReference>
<comment type="cofactor">
    <cofactor evidence="1">
        <name>L-ascorbate</name>
        <dbReference type="ChEBI" id="CHEBI:38290"/>
    </cofactor>
</comment>
<evidence type="ECO:0000256" key="9">
    <source>
        <dbReference type="ARBA" id="ARBA00017551"/>
    </source>
</evidence>
<dbReference type="Gene3D" id="3.40.50.300">
    <property type="entry name" value="P-loop containing nucleotide triphosphate hydrolases"/>
    <property type="match status" value="2"/>
</dbReference>
<dbReference type="GO" id="GO:0003777">
    <property type="term" value="F:microtubule motor activity"/>
    <property type="evidence" value="ECO:0007669"/>
    <property type="project" value="InterPro"/>
</dbReference>
<dbReference type="SMART" id="SM00177">
    <property type="entry name" value="ARF"/>
    <property type="match status" value="1"/>
</dbReference>
<dbReference type="SMART" id="SM00702">
    <property type="entry name" value="P4Hc"/>
    <property type="match status" value="1"/>
</dbReference>
<dbReference type="GO" id="GO:0030010">
    <property type="term" value="P:establishment of cell polarity"/>
    <property type="evidence" value="ECO:0007669"/>
    <property type="project" value="UniProtKB-ARBA"/>
</dbReference>
<evidence type="ECO:0000256" key="5">
    <source>
        <dbReference type="ARBA" id="ARBA00006524"/>
    </source>
</evidence>
<keyword evidence="13" id="KW-0493">Microtubule</keyword>
<feature type="coiled-coil region" evidence="33">
    <location>
        <begin position="969"/>
        <end position="1003"/>
    </location>
</feature>
<dbReference type="SMART" id="SM00175">
    <property type="entry name" value="RAB"/>
    <property type="match status" value="1"/>
</dbReference>
<feature type="region of interest" description="Disordered" evidence="34">
    <location>
        <begin position="1213"/>
        <end position="1311"/>
    </location>
</feature>
<keyword evidence="31" id="KW-0460">Magnesium</keyword>
<dbReference type="GO" id="GO:0005525">
    <property type="term" value="F:GTP binding"/>
    <property type="evidence" value="ECO:0007669"/>
    <property type="project" value="UniProtKB-KW"/>
</dbReference>
<dbReference type="InterPro" id="IPR044861">
    <property type="entry name" value="IPNS-like_FE2OG_OXY"/>
</dbReference>
<dbReference type="Pfam" id="PF00025">
    <property type="entry name" value="Arf"/>
    <property type="match status" value="1"/>
</dbReference>
<evidence type="ECO:0000256" key="18">
    <source>
        <dbReference type="ARBA" id="ARBA00022840"/>
    </source>
</evidence>
<feature type="binding site" evidence="31">
    <location>
        <position position="1572"/>
    </location>
    <ligand>
        <name>Mg(2+)</name>
        <dbReference type="ChEBI" id="CHEBI:18420"/>
    </ligand>
</feature>
<evidence type="ECO:0000256" key="23">
    <source>
        <dbReference type="ARBA" id="ARBA00023134"/>
    </source>
</evidence>
<dbReference type="PANTHER" id="PTHR47968">
    <property type="entry name" value="CENTROMERE PROTEIN E"/>
    <property type="match status" value="1"/>
</dbReference>
<evidence type="ECO:0000256" key="13">
    <source>
        <dbReference type="ARBA" id="ARBA00022701"/>
    </source>
</evidence>
<dbReference type="CDD" id="cd04139">
    <property type="entry name" value="RalA_RalB"/>
    <property type="match status" value="1"/>
</dbReference>
<comment type="similarity">
    <text evidence="6">Belongs to the small GTPase superfamily. Ras family.</text>
</comment>
<feature type="binding site" evidence="31">
    <location>
        <position position="1555"/>
    </location>
    <ligand>
        <name>Mg(2+)</name>
        <dbReference type="ChEBI" id="CHEBI:18420"/>
    </ligand>
</feature>
<keyword evidence="20" id="KW-0560">Oxidoreductase</keyword>
<dbReference type="GO" id="GO:0006364">
    <property type="term" value="P:rRNA processing"/>
    <property type="evidence" value="ECO:0007669"/>
    <property type="project" value="UniProtKB-KW"/>
</dbReference>
<keyword evidence="27" id="KW-0449">Lipoprotein</keyword>
<evidence type="ECO:0000256" key="26">
    <source>
        <dbReference type="ARBA" id="ARBA00023212"/>
    </source>
</evidence>
<evidence type="ECO:0000256" key="34">
    <source>
        <dbReference type="SAM" id="MobiDB-lite"/>
    </source>
</evidence>
<evidence type="ECO:0000256" key="33">
    <source>
        <dbReference type="SAM" id="Coils"/>
    </source>
</evidence>
<evidence type="ECO:0000256" key="16">
    <source>
        <dbReference type="ARBA" id="ARBA00022741"/>
    </source>
</evidence>
<dbReference type="GO" id="GO:0005886">
    <property type="term" value="C:plasma membrane"/>
    <property type="evidence" value="ECO:0007669"/>
    <property type="project" value="UniProtKB-SubCell"/>
</dbReference>
<keyword evidence="10" id="KW-1003">Cell membrane</keyword>
<dbReference type="GO" id="GO:0005874">
    <property type="term" value="C:microtubule"/>
    <property type="evidence" value="ECO:0007669"/>
    <property type="project" value="UniProtKB-KW"/>
</dbReference>
<evidence type="ECO:0000256" key="12">
    <source>
        <dbReference type="ARBA" id="ARBA00022552"/>
    </source>
</evidence>
<comment type="similarity">
    <text evidence="7">Belongs to the small GTPase superfamily. Arf family.</text>
</comment>
<evidence type="ECO:0000256" key="30">
    <source>
        <dbReference type="PIRSR" id="PIRSR606689-1"/>
    </source>
</evidence>
<dbReference type="InterPro" id="IPR036961">
    <property type="entry name" value="Kinesin_motor_dom_sf"/>
</dbReference>
<feature type="compositionally biased region" description="Acidic residues" evidence="34">
    <location>
        <begin position="1043"/>
        <end position="1053"/>
    </location>
</feature>
<name>A0A7R8W6M2_9CRUS</name>
<dbReference type="PROSITE" id="PS51417">
    <property type="entry name" value="ARF"/>
    <property type="match status" value="1"/>
</dbReference>
<evidence type="ECO:0000256" key="15">
    <source>
        <dbReference type="ARBA" id="ARBA00022729"/>
    </source>
</evidence>
<evidence type="ECO:0000256" key="3">
    <source>
        <dbReference type="ARBA" id="ARBA00004245"/>
    </source>
</evidence>
<keyword evidence="19" id="KW-0223">Dioxygenase</keyword>
<dbReference type="PANTHER" id="PTHR47968:SF13">
    <property type="entry name" value="KINESIN-LIKE PROTEIN KIF19 ISOFORM X1"/>
    <property type="match status" value="1"/>
</dbReference>
<dbReference type="GO" id="GO:0005506">
    <property type="term" value="F:iron ion binding"/>
    <property type="evidence" value="ECO:0007669"/>
    <property type="project" value="InterPro"/>
</dbReference>
<dbReference type="GO" id="GO:0016192">
    <property type="term" value="P:vesicle-mediated transport"/>
    <property type="evidence" value="ECO:0007669"/>
    <property type="project" value="UniProtKB-ARBA"/>
</dbReference>
<feature type="coiled-coil region" evidence="33">
    <location>
        <begin position="1078"/>
        <end position="1112"/>
    </location>
</feature>
<dbReference type="Pfam" id="PF00225">
    <property type="entry name" value="Kinesin"/>
    <property type="match status" value="1"/>
</dbReference>
<feature type="compositionally biased region" description="Acidic residues" evidence="34">
    <location>
        <begin position="934"/>
        <end position="944"/>
    </location>
</feature>
<dbReference type="Gene3D" id="3.40.850.10">
    <property type="entry name" value="Kinesin motor domain"/>
    <property type="match status" value="1"/>
</dbReference>
<evidence type="ECO:0000256" key="28">
    <source>
        <dbReference type="ARBA" id="ARBA00023289"/>
    </source>
</evidence>
<keyword evidence="26" id="KW-0206">Cytoskeleton</keyword>
<dbReference type="PROSITE" id="PS51471">
    <property type="entry name" value="FE2OG_OXY"/>
    <property type="match status" value="1"/>
</dbReference>
<evidence type="ECO:0000256" key="4">
    <source>
        <dbReference type="ARBA" id="ARBA00004342"/>
    </source>
</evidence>
<organism evidence="35">
    <name type="scientific">Cyprideis torosa</name>
    <dbReference type="NCBI Taxonomy" id="163714"/>
    <lineage>
        <taxon>Eukaryota</taxon>
        <taxon>Metazoa</taxon>
        <taxon>Ecdysozoa</taxon>
        <taxon>Arthropoda</taxon>
        <taxon>Crustacea</taxon>
        <taxon>Oligostraca</taxon>
        <taxon>Ostracoda</taxon>
        <taxon>Podocopa</taxon>
        <taxon>Podocopida</taxon>
        <taxon>Cytherocopina</taxon>
        <taxon>Cytheroidea</taxon>
        <taxon>Cytherideidae</taxon>
        <taxon>Cyprideis</taxon>
    </lineage>
</organism>
<evidence type="ECO:0000256" key="20">
    <source>
        <dbReference type="ARBA" id="ARBA00023002"/>
    </source>
</evidence>
<evidence type="ECO:0000256" key="6">
    <source>
        <dbReference type="ARBA" id="ARBA00008344"/>
    </source>
</evidence>
<dbReference type="InterPro" id="IPR006689">
    <property type="entry name" value="Small_GTPase_ARF/SAR"/>
</dbReference>
<dbReference type="GO" id="GO:0016705">
    <property type="term" value="F:oxidoreductase activity, acting on paired donors, with incorporation or reduction of molecular oxygen"/>
    <property type="evidence" value="ECO:0007669"/>
    <property type="project" value="InterPro"/>
</dbReference>
<dbReference type="InterPro" id="IPR005123">
    <property type="entry name" value="Oxoglu/Fe-dep_dioxygenase_dom"/>
</dbReference>
<feature type="region of interest" description="Disordered" evidence="34">
    <location>
        <begin position="1872"/>
        <end position="1894"/>
    </location>
</feature>
<keyword evidence="26" id="KW-0963">Cytoplasm</keyword>
<dbReference type="EMBL" id="OB660224">
    <property type="protein sequence ID" value="CAD7223573.1"/>
    <property type="molecule type" value="Genomic_DNA"/>
</dbReference>
<dbReference type="OrthoDB" id="3176171at2759"/>
<dbReference type="InterPro" id="IPR001752">
    <property type="entry name" value="Kinesin_motor_dom"/>
</dbReference>
<dbReference type="PROSITE" id="PS51421">
    <property type="entry name" value="RAS"/>
    <property type="match status" value="1"/>
</dbReference>
<keyword evidence="17" id="KW-0378">Hydrolase</keyword>
<feature type="binding site" evidence="30">
    <location>
        <position position="1594"/>
    </location>
    <ligand>
        <name>GTP</name>
        <dbReference type="ChEBI" id="CHEBI:37565"/>
    </ligand>
</feature>
<gene>
    <name evidence="35" type="ORF">CTOB1V02_LOCUS1555</name>
</gene>
<feature type="compositionally biased region" description="Acidic residues" evidence="34">
    <location>
        <begin position="952"/>
        <end position="961"/>
    </location>
</feature>
<evidence type="ECO:0000256" key="29">
    <source>
        <dbReference type="ARBA" id="ARBA00068376"/>
    </source>
</evidence>
<feature type="region of interest" description="Disordered" evidence="34">
    <location>
        <begin position="928"/>
        <end position="963"/>
    </location>
</feature>
<dbReference type="FunFam" id="3.40.50.300:FF:000412">
    <property type="entry name" value="ADP-ribosylation factor 1"/>
    <property type="match status" value="1"/>
</dbReference>
<protein>
    <recommendedName>
        <fullName evidence="29">Kinesin-like protein KIN-8B</fullName>
        <ecNumber evidence="8">3.6.5.2</ecNumber>
    </recommendedName>
    <alternativeName>
        <fullName evidence="9">Pre-rRNA-processing protein TSR2 homolog</fullName>
    </alternativeName>
</protein>